<dbReference type="EMBL" id="JAGGKE010000004">
    <property type="protein sequence ID" value="MBP1901728.1"/>
    <property type="molecule type" value="Genomic_DNA"/>
</dbReference>
<dbReference type="Pfam" id="PF13416">
    <property type="entry name" value="SBP_bac_8"/>
    <property type="match status" value="1"/>
</dbReference>
<dbReference type="InterPro" id="IPR006059">
    <property type="entry name" value="SBP"/>
</dbReference>
<gene>
    <name evidence="3" type="ORF">J2744_001404</name>
</gene>
<feature type="compositionally biased region" description="Gly residues" evidence="2">
    <location>
        <begin position="48"/>
        <end position="59"/>
    </location>
</feature>
<feature type="region of interest" description="Disordered" evidence="2">
    <location>
        <begin position="33"/>
        <end position="62"/>
    </location>
</feature>
<keyword evidence="1" id="KW-0732">Signal</keyword>
<evidence type="ECO:0000256" key="1">
    <source>
        <dbReference type="ARBA" id="ARBA00022729"/>
    </source>
</evidence>
<dbReference type="PROSITE" id="PS51318">
    <property type="entry name" value="TAT"/>
    <property type="match status" value="1"/>
</dbReference>
<evidence type="ECO:0000313" key="4">
    <source>
        <dbReference type="Proteomes" id="UP000770586"/>
    </source>
</evidence>
<accession>A0A8J7R8T1</accession>
<dbReference type="PANTHER" id="PTHR30006:SF24">
    <property type="entry name" value="SLL0237 PROTEIN"/>
    <property type="match status" value="1"/>
</dbReference>
<protein>
    <submittedName>
        <fullName evidence="3">Iron(III) transport system substrate-binding protein</fullName>
    </submittedName>
</protein>
<dbReference type="InterPro" id="IPR006311">
    <property type="entry name" value="TAT_signal"/>
</dbReference>
<organism evidence="3 4">
    <name type="scientific">Halorubrum trapanicum</name>
    <dbReference type="NCBI Taxonomy" id="29284"/>
    <lineage>
        <taxon>Archaea</taxon>
        <taxon>Methanobacteriati</taxon>
        <taxon>Methanobacteriota</taxon>
        <taxon>Stenosarchaea group</taxon>
        <taxon>Halobacteria</taxon>
        <taxon>Halobacteriales</taxon>
        <taxon>Haloferacaceae</taxon>
        <taxon>Halorubrum</taxon>
    </lineage>
</organism>
<keyword evidence="4" id="KW-1185">Reference proteome</keyword>
<dbReference type="AlphaFoldDB" id="A0A8J7R8T1"/>
<proteinExistence type="predicted"/>
<dbReference type="PANTHER" id="PTHR30006">
    <property type="entry name" value="THIAMINE-BINDING PERIPLASMIC PROTEIN-RELATED"/>
    <property type="match status" value="1"/>
</dbReference>
<dbReference type="OrthoDB" id="305188at2157"/>
<dbReference type="SUPFAM" id="SSF53850">
    <property type="entry name" value="Periplasmic binding protein-like II"/>
    <property type="match status" value="1"/>
</dbReference>
<dbReference type="PIRSF" id="PIRSF002825">
    <property type="entry name" value="CfbpA"/>
    <property type="match status" value="1"/>
</dbReference>
<evidence type="ECO:0000313" key="3">
    <source>
        <dbReference type="EMBL" id="MBP1901728.1"/>
    </source>
</evidence>
<dbReference type="Gene3D" id="3.40.190.10">
    <property type="entry name" value="Periplasmic binding protein-like II"/>
    <property type="match status" value="2"/>
</dbReference>
<dbReference type="Proteomes" id="UP000770586">
    <property type="component" value="Unassembled WGS sequence"/>
</dbReference>
<evidence type="ECO:0000256" key="2">
    <source>
        <dbReference type="SAM" id="MobiDB-lite"/>
    </source>
</evidence>
<dbReference type="RefSeq" id="WP_209546000.1">
    <property type="nucleotide sequence ID" value="NZ_BAAADX010000004.1"/>
</dbReference>
<reference evidence="3 4" key="1">
    <citation type="submission" date="2021-03" db="EMBL/GenBank/DDBJ databases">
        <title>Genomic Encyclopedia of Type Strains, Phase IV (KMG-IV): sequencing the most valuable type-strain genomes for metagenomic binning, comparative biology and taxonomic classification.</title>
        <authorList>
            <person name="Goeker M."/>
        </authorList>
    </citation>
    <scope>NUCLEOTIDE SEQUENCE [LARGE SCALE GENOMIC DNA]</scope>
    <source>
        <strain evidence="3 4">DSM 12287</strain>
    </source>
</reference>
<sequence length="375" mass="40074">MTTHDHTETKVNRRRFLASSAAVGAVGLAGCTGEETDDGGAESSIGQIGSGREGRGLPGGTPIAEMPDLSGELTVYSGRNEFLVGPLVEYIDEEYPDLDLEVRYASSTDHVNAIINEGEGSPADVFYSVNAGSLGALASEGRTQAIPSDVADLVREEFRTDQWIGTSGRARTVPYDSGEYDASDVPSDIMAFPEGFDGDLAWAPSYGSCQAFVTAMRILEGDETTREWLEAVVDSGATTYNNEFRVCEEIADGTVDAGFTNHYYIQRVLDGNPEATIDTAFTEGDAGAVFNVAGAAIVDTATDTELAGNFVRHLLSAEAQDYFARSTFEYPLIPDVDPIGDLPTIDELDVPDIDLTELSDLEATVDLMREAGVNI</sequence>
<comment type="caution">
    <text evidence="3">The sequence shown here is derived from an EMBL/GenBank/DDBJ whole genome shotgun (WGS) entry which is preliminary data.</text>
</comment>
<dbReference type="InterPro" id="IPR026045">
    <property type="entry name" value="Ferric-bd"/>
</dbReference>
<name>A0A8J7R8T1_9EURY</name>